<dbReference type="EMBL" id="JHEG02000001">
    <property type="protein sequence ID" value="KIE13837.1"/>
    <property type="molecule type" value="Genomic_DNA"/>
</dbReference>
<reference evidence="2" key="1">
    <citation type="journal article" date="2015" name="Genome Announc.">
        <title>Draft Genome Sequence of Tolypothrix boutellei Strain VB521301.</title>
        <authorList>
            <person name="Chandrababunaidu M.M."/>
            <person name="Singh D."/>
            <person name="Sen D."/>
            <person name="Bhan S."/>
            <person name="Das S."/>
            <person name="Gupta A."/>
            <person name="Adhikary S.P."/>
            <person name="Tripathy S."/>
        </authorList>
    </citation>
    <scope>NUCLEOTIDE SEQUENCE</scope>
    <source>
        <strain evidence="2">VB521301</strain>
    </source>
</reference>
<dbReference type="Proteomes" id="UP000029738">
    <property type="component" value="Unassembled WGS sequence"/>
</dbReference>
<keyword evidence="3" id="KW-1185">Reference proteome</keyword>
<dbReference type="STRING" id="1479485.DA73_0200015"/>
<dbReference type="AlphaFoldDB" id="A0A0C1NG24"/>
<comment type="caution">
    <text evidence="2">The sequence shown here is derived from an EMBL/GenBank/DDBJ whole genome shotgun (WGS) entry which is preliminary data.</text>
</comment>
<protein>
    <submittedName>
        <fullName evidence="2">Uncharacterized protein</fullName>
    </submittedName>
</protein>
<dbReference type="EMBL" id="JHEG04000001">
    <property type="protein sequence ID" value="KAF3884069.1"/>
    <property type="molecule type" value="Genomic_DNA"/>
</dbReference>
<evidence type="ECO:0000313" key="1">
    <source>
        <dbReference type="EMBL" id="KAF3884069.1"/>
    </source>
</evidence>
<gene>
    <name evidence="2" type="ORF">DA73_0200015</name>
    <name evidence="1" type="ORF">DA73_0400000050</name>
</gene>
<organism evidence="2">
    <name type="scientific">Tolypothrix bouteillei VB521301</name>
    <dbReference type="NCBI Taxonomy" id="1479485"/>
    <lineage>
        <taxon>Bacteria</taxon>
        <taxon>Bacillati</taxon>
        <taxon>Cyanobacteriota</taxon>
        <taxon>Cyanophyceae</taxon>
        <taxon>Nostocales</taxon>
        <taxon>Tolypothrichaceae</taxon>
        <taxon>Tolypothrix</taxon>
    </lineage>
</organism>
<name>A0A0C1NG24_9CYAN</name>
<evidence type="ECO:0000313" key="3">
    <source>
        <dbReference type="Proteomes" id="UP000029738"/>
    </source>
</evidence>
<proteinExistence type="predicted"/>
<sequence length="93" mass="10415">MQKALLYGYLKGIKQAALVWQALQLYSTNAMQKLGSRDPPKTACMRLAAETSGREMDWNRALVELGRDGMVFVVRSESVGATKPVIQLPIYRQ</sequence>
<dbReference type="RefSeq" id="WP_038092369.1">
    <property type="nucleotide sequence ID" value="NZ_JHEG04000001.1"/>
</dbReference>
<evidence type="ECO:0000313" key="2">
    <source>
        <dbReference type="EMBL" id="KIE13837.1"/>
    </source>
</evidence>
<reference evidence="1" key="2">
    <citation type="submission" date="2019-11" db="EMBL/GenBank/DDBJ databases">
        <title>Improved Assembly of Tolypothrix boutellei genome.</title>
        <authorList>
            <person name="Sarangi A.N."/>
            <person name="Mukherjee M."/>
            <person name="Ghosh S."/>
            <person name="Singh D."/>
            <person name="Das A."/>
            <person name="Kant S."/>
            <person name="Prusty A."/>
            <person name="Tripathy S."/>
        </authorList>
    </citation>
    <scope>NUCLEOTIDE SEQUENCE</scope>
    <source>
        <strain evidence="1">VB521301</strain>
    </source>
</reference>
<accession>A0A0C1NG24</accession>